<comment type="caution">
    <text evidence="1">The sequence shown here is derived from an EMBL/GenBank/DDBJ whole genome shotgun (WGS) entry which is preliminary data.</text>
</comment>
<reference evidence="1" key="1">
    <citation type="submission" date="2019-11" db="EMBL/GenBank/DDBJ databases">
        <title>Nori genome reveals adaptations in red seaweeds to the harsh intertidal environment.</title>
        <authorList>
            <person name="Wang D."/>
            <person name="Mao Y."/>
        </authorList>
    </citation>
    <scope>NUCLEOTIDE SEQUENCE</scope>
    <source>
        <tissue evidence="1">Gametophyte</tissue>
    </source>
</reference>
<protein>
    <submittedName>
        <fullName evidence="1">Uncharacterized protein</fullName>
    </submittedName>
</protein>
<dbReference type="EMBL" id="CM020619">
    <property type="protein sequence ID" value="KAK1865987.1"/>
    <property type="molecule type" value="Genomic_DNA"/>
</dbReference>
<organism evidence="1 2">
    <name type="scientific">Pyropia yezoensis</name>
    <name type="common">Susabi-nori</name>
    <name type="synonym">Porphyra yezoensis</name>
    <dbReference type="NCBI Taxonomy" id="2788"/>
    <lineage>
        <taxon>Eukaryota</taxon>
        <taxon>Rhodophyta</taxon>
        <taxon>Bangiophyceae</taxon>
        <taxon>Bangiales</taxon>
        <taxon>Bangiaceae</taxon>
        <taxon>Pyropia</taxon>
    </lineage>
</organism>
<accession>A0ACC3C738</accession>
<dbReference type="Proteomes" id="UP000798662">
    <property type="component" value="Chromosome 2"/>
</dbReference>
<sequence length="506" mass="54239">MASAMRLFRAAAAPAMPSLRRHLSATPVAARNAARDIASMNAPLSEIDPDMANIIENEKKRQTRGIQLIPSENFTSQAVMEAVGSVMTNKYSEGYPHKRYYGGNEFIDQSEELCQQRALAAFHLDPERWGVNVQALSGSPANLAVYTGLLKPHDRILSLDLPHGGHLSHGFMTDKKRVSATSMFFESMPYRLDESTGLIDYDALAATAKLFRPKMIIAGASAYPRHYDYGRMREIADSCGALLLADMAHISGLVAADVVPGPFGHADVVTTTTHKALRGPRGALIFFRKGVRSVTKKGVEVPYKLEDAINSAVFPGLQGGPHNHTIAGLAVALKQAQSEDFVEYQKQVLRNSSALADKLTSDGYTLVSGGTSNHLQLVDLRPSGMDGSRAEKVLESAGIALNKNTVPGDTSAFNPGGIRMGAHAMTSRGCDEKDFETIGALLHRGVGIAKDIKKSEGSGGKLQAFRDAVESGVGAEDIKALKADVVSFAEKFETVGSGPPQQPSLH</sequence>
<name>A0ACC3C738_PYRYE</name>
<evidence type="ECO:0000313" key="1">
    <source>
        <dbReference type="EMBL" id="KAK1865987.1"/>
    </source>
</evidence>
<proteinExistence type="predicted"/>
<keyword evidence="2" id="KW-1185">Reference proteome</keyword>
<evidence type="ECO:0000313" key="2">
    <source>
        <dbReference type="Proteomes" id="UP000798662"/>
    </source>
</evidence>
<gene>
    <name evidence="1" type="ORF">I4F81_008508</name>
</gene>